<organism evidence="1 2">
    <name type="scientific">Eumeta variegata</name>
    <name type="common">Bagworm moth</name>
    <name type="synonym">Eumeta japonica</name>
    <dbReference type="NCBI Taxonomy" id="151549"/>
    <lineage>
        <taxon>Eukaryota</taxon>
        <taxon>Metazoa</taxon>
        <taxon>Ecdysozoa</taxon>
        <taxon>Arthropoda</taxon>
        <taxon>Hexapoda</taxon>
        <taxon>Insecta</taxon>
        <taxon>Pterygota</taxon>
        <taxon>Neoptera</taxon>
        <taxon>Endopterygota</taxon>
        <taxon>Lepidoptera</taxon>
        <taxon>Glossata</taxon>
        <taxon>Ditrysia</taxon>
        <taxon>Tineoidea</taxon>
        <taxon>Psychidae</taxon>
        <taxon>Oiketicinae</taxon>
        <taxon>Eumeta</taxon>
    </lineage>
</organism>
<accession>A0A4C1ZCX3</accession>
<comment type="caution">
    <text evidence="1">The sequence shown here is derived from an EMBL/GenBank/DDBJ whole genome shotgun (WGS) entry which is preliminary data.</text>
</comment>
<gene>
    <name evidence="1" type="ORF">EVAR_50564_1</name>
</gene>
<keyword evidence="2" id="KW-1185">Reference proteome</keyword>
<dbReference type="OrthoDB" id="1728974at2759"/>
<name>A0A4C1ZCX3_EUMVA</name>
<sequence>MRHSLLRTQESLEFRDQRLGNDRIQHAISRSLESVDSREQCLEDDRIRHAISEQKIENDRHHHQNQCELESWEQYDTRVNNTIDIMSHKGKESERLSQLRESVSFVNQKRISIEKGVWILADKRQVLCMILKVKQTDDND</sequence>
<reference evidence="1 2" key="1">
    <citation type="journal article" date="2019" name="Commun. Biol.">
        <title>The bagworm genome reveals a unique fibroin gene that provides high tensile strength.</title>
        <authorList>
            <person name="Kono N."/>
            <person name="Nakamura H."/>
            <person name="Ohtoshi R."/>
            <person name="Tomita M."/>
            <person name="Numata K."/>
            <person name="Arakawa K."/>
        </authorList>
    </citation>
    <scope>NUCLEOTIDE SEQUENCE [LARGE SCALE GENOMIC DNA]</scope>
</reference>
<dbReference type="EMBL" id="BGZK01001747">
    <property type="protein sequence ID" value="GBP85590.1"/>
    <property type="molecule type" value="Genomic_DNA"/>
</dbReference>
<dbReference type="AlphaFoldDB" id="A0A4C1ZCX3"/>
<evidence type="ECO:0000313" key="2">
    <source>
        <dbReference type="Proteomes" id="UP000299102"/>
    </source>
</evidence>
<dbReference type="Proteomes" id="UP000299102">
    <property type="component" value="Unassembled WGS sequence"/>
</dbReference>
<evidence type="ECO:0000313" key="1">
    <source>
        <dbReference type="EMBL" id="GBP85590.1"/>
    </source>
</evidence>
<proteinExistence type="predicted"/>
<protein>
    <submittedName>
        <fullName evidence="1">Uncharacterized protein</fullName>
    </submittedName>
</protein>